<sequence length="371" mass="42097">MNDGATNRPDEIYSSTVLLDETPKVVLKRTRGKAASTNVLCTPWELRACAVYRRSECGLHPTTNRAVLQARDVLSHGLPLLQTVVVKPASVFERSKASLSRQTSLQMTVRSGFESRLYLIGSVPAFGWKIILAETTLRTPSRDSNLNIPVIGSLVHCESSALDHEATEAGGDSSNRKWWEQKFYNMADTVERLEDDFRFNLFLIKTMIPYLQSVSGKKESLRGSVGWLVRVGFRRSRTADRERVHRWMSKLRRYSRTEHEMRMRNDFLYYLALNLQNGELRPPFTENPPVGPLHTVLHMLPGGTEALAEDEDKWWLQYDSDQEEEDVESSRSAQPLIYQRSPDGGAFLSAQPVPRCGAFCYLAVVARAQDE</sequence>
<dbReference type="Pfam" id="PF14846">
    <property type="entry name" value="DUF4485"/>
    <property type="match status" value="1"/>
</dbReference>
<accession>A0A7R9I5E7</accession>
<dbReference type="AlphaFoldDB" id="A0A7R9I5E7"/>
<feature type="domain" description="DUF4485" evidence="1">
    <location>
        <begin position="238"/>
        <end position="295"/>
    </location>
</feature>
<organism evidence="2">
    <name type="scientific">Timema bartmani</name>
    <dbReference type="NCBI Taxonomy" id="61472"/>
    <lineage>
        <taxon>Eukaryota</taxon>
        <taxon>Metazoa</taxon>
        <taxon>Ecdysozoa</taxon>
        <taxon>Arthropoda</taxon>
        <taxon>Hexapoda</taxon>
        <taxon>Insecta</taxon>
        <taxon>Pterygota</taxon>
        <taxon>Neoptera</taxon>
        <taxon>Polyneoptera</taxon>
        <taxon>Phasmatodea</taxon>
        <taxon>Timematodea</taxon>
        <taxon>Timematoidea</taxon>
        <taxon>Timematidae</taxon>
        <taxon>Timema</taxon>
    </lineage>
</organism>
<evidence type="ECO:0000259" key="1">
    <source>
        <dbReference type="Pfam" id="PF14846"/>
    </source>
</evidence>
<gene>
    <name evidence="2" type="ORF">TBIB3V08_LOCUS10320</name>
</gene>
<reference evidence="2" key="1">
    <citation type="submission" date="2020-11" db="EMBL/GenBank/DDBJ databases">
        <authorList>
            <person name="Tran Van P."/>
        </authorList>
    </citation>
    <scope>NUCLEOTIDE SEQUENCE</scope>
</reference>
<dbReference type="InterPro" id="IPR027831">
    <property type="entry name" value="DUF4485"/>
</dbReference>
<protein>
    <recommendedName>
        <fullName evidence="1">DUF4485 domain-containing protein</fullName>
    </recommendedName>
</protein>
<dbReference type="EMBL" id="OD569500">
    <property type="protein sequence ID" value="CAD7448027.1"/>
    <property type="molecule type" value="Genomic_DNA"/>
</dbReference>
<proteinExistence type="predicted"/>
<name>A0A7R9I5E7_9NEOP</name>
<evidence type="ECO:0000313" key="2">
    <source>
        <dbReference type="EMBL" id="CAD7448027.1"/>
    </source>
</evidence>